<dbReference type="PROSITE" id="PS00463">
    <property type="entry name" value="ZN2_CY6_FUNGAL_1"/>
    <property type="match status" value="1"/>
</dbReference>
<keyword evidence="1" id="KW-0539">Nucleus</keyword>
<dbReference type="GO" id="GO:0008270">
    <property type="term" value="F:zinc ion binding"/>
    <property type="evidence" value="ECO:0007669"/>
    <property type="project" value="InterPro"/>
</dbReference>
<evidence type="ECO:0000259" key="2">
    <source>
        <dbReference type="PROSITE" id="PS50048"/>
    </source>
</evidence>
<dbReference type="InterPro" id="IPR001138">
    <property type="entry name" value="Zn2Cys6_DnaBD"/>
</dbReference>
<organism evidence="3 4">
    <name type="scientific">Amniculicola lignicola CBS 123094</name>
    <dbReference type="NCBI Taxonomy" id="1392246"/>
    <lineage>
        <taxon>Eukaryota</taxon>
        <taxon>Fungi</taxon>
        <taxon>Dikarya</taxon>
        <taxon>Ascomycota</taxon>
        <taxon>Pezizomycotina</taxon>
        <taxon>Dothideomycetes</taxon>
        <taxon>Pleosporomycetidae</taxon>
        <taxon>Pleosporales</taxon>
        <taxon>Amniculicolaceae</taxon>
        <taxon>Amniculicola</taxon>
    </lineage>
</organism>
<sequence length="540" mass="59747">MVYYGPSKGCRRCREGRVRCDQGHPACLRCTKRGIPCPGYKDIFDNAHRDETLKFRKYHSRTSKVDPTVARSPTRDTTALSKHPELFQGILLNVEDDALGFFFLRYSQSPDLNTTYNVFGILPDMYAKSTMSSPLNYATRALALQVTHLHRTHGAKPFVGGELYAKAVSYIKEAVTVPDKCRSNELLLATLVLEAYDNVNTTFGKREDGAPQSSSHLRGSIALLQYRGTLNYGDELSWRLVTATRNRLIQDSWHSADGLAGFEAIQQIWDNEAAGKPRGPAVEADTLAFRLAWLRHLYRAVSNGSLSRDEENINDTEQLKQIVFKASHLANDCALFTRTLPVSWQPASVPASSLAISIQAASVYEHVTPTIYAELSIAHSTNRQRLTELGCIWLIGSCVANIAIRGDLQQSQCGPLPPPLLARAQDLMDEICASVPFFTGNVMADTSNTSTVLVPSVAQISTERKNGNCTLPENIAKHKEQVMASGLYMIYFTLTASLDLVGDNTVIDLLGNSLRDGQDEWIVGQINRLREILPLSDVPI</sequence>
<proteinExistence type="predicted"/>
<protein>
    <recommendedName>
        <fullName evidence="2">Zn(2)-C6 fungal-type domain-containing protein</fullName>
    </recommendedName>
</protein>
<dbReference type="Proteomes" id="UP000799779">
    <property type="component" value="Unassembled WGS sequence"/>
</dbReference>
<feature type="domain" description="Zn(2)-C6 fungal-type" evidence="2">
    <location>
        <begin position="9"/>
        <end position="37"/>
    </location>
</feature>
<gene>
    <name evidence="3" type="ORF">P154DRAFT_605536</name>
</gene>
<dbReference type="AlphaFoldDB" id="A0A6A5W8G4"/>
<dbReference type="PANTHER" id="PTHR38791">
    <property type="entry name" value="ZN(II)2CYS6 TRANSCRIPTION FACTOR (EUROFUNG)-RELATED-RELATED"/>
    <property type="match status" value="1"/>
</dbReference>
<dbReference type="Pfam" id="PF00172">
    <property type="entry name" value="Zn_clus"/>
    <property type="match status" value="1"/>
</dbReference>
<dbReference type="OrthoDB" id="2991872at2759"/>
<keyword evidence="4" id="KW-1185">Reference proteome</keyword>
<dbReference type="InterPro" id="IPR036864">
    <property type="entry name" value="Zn2-C6_fun-type_DNA-bd_sf"/>
</dbReference>
<dbReference type="InterPro" id="IPR053175">
    <property type="entry name" value="DHMBA_Reg_Transcription_Factor"/>
</dbReference>
<name>A0A6A5W8G4_9PLEO</name>
<dbReference type="PANTHER" id="PTHR38791:SF13">
    <property type="entry name" value="ZN(2)-C6 FUNGAL-TYPE DOMAIN-CONTAINING PROTEIN"/>
    <property type="match status" value="1"/>
</dbReference>
<dbReference type="PROSITE" id="PS50048">
    <property type="entry name" value="ZN2_CY6_FUNGAL_2"/>
    <property type="match status" value="1"/>
</dbReference>
<dbReference type="SMART" id="SM00066">
    <property type="entry name" value="GAL4"/>
    <property type="match status" value="1"/>
</dbReference>
<dbReference type="CDD" id="cd00067">
    <property type="entry name" value="GAL4"/>
    <property type="match status" value="1"/>
</dbReference>
<reference evidence="3" key="1">
    <citation type="journal article" date="2020" name="Stud. Mycol.">
        <title>101 Dothideomycetes genomes: a test case for predicting lifestyles and emergence of pathogens.</title>
        <authorList>
            <person name="Haridas S."/>
            <person name="Albert R."/>
            <person name="Binder M."/>
            <person name="Bloem J."/>
            <person name="Labutti K."/>
            <person name="Salamov A."/>
            <person name="Andreopoulos B."/>
            <person name="Baker S."/>
            <person name="Barry K."/>
            <person name="Bills G."/>
            <person name="Bluhm B."/>
            <person name="Cannon C."/>
            <person name="Castanera R."/>
            <person name="Culley D."/>
            <person name="Daum C."/>
            <person name="Ezra D."/>
            <person name="Gonzalez J."/>
            <person name="Henrissat B."/>
            <person name="Kuo A."/>
            <person name="Liang C."/>
            <person name="Lipzen A."/>
            <person name="Lutzoni F."/>
            <person name="Magnuson J."/>
            <person name="Mondo S."/>
            <person name="Nolan M."/>
            <person name="Ohm R."/>
            <person name="Pangilinan J."/>
            <person name="Park H.-J."/>
            <person name="Ramirez L."/>
            <person name="Alfaro M."/>
            <person name="Sun H."/>
            <person name="Tritt A."/>
            <person name="Yoshinaga Y."/>
            <person name="Zwiers L.-H."/>
            <person name="Turgeon B."/>
            <person name="Goodwin S."/>
            <person name="Spatafora J."/>
            <person name="Crous P."/>
            <person name="Grigoriev I."/>
        </authorList>
    </citation>
    <scope>NUCLEOTIDE SEQUENCE</scope>
    <source>
        <strain evidence="3">CBS 123094</strain>
    </source>
</reference>
<dbReference type="GO" id="GO:0000981">
    <property type="term" value="F:DNA-binding transcription factor activity, RNA polymerase II-specific"/>
    <property type="evidence" value="ECO:0007669"/>
    <property type="project" value="InterPro"/>
</dbReference>
<evidence type="ECO:0000256" key="1">
    <source>
        <dbReference type="ARBA" id="ARBA00023242"/>
    </source>
</evidence>
<accession>A0A6A5W8G4</accession>
<evidence type="ECO:0000313" key="3">
    <source>
        <dbReference type="EMBL" id="KAF1997418.1"/>
    </source>
</evidence>
<dbReference type="EMBL" id="ML977613">
    <property type="protein sequence ID" value="KAF1997418.1"/>
    <property type="molecule type" value="Genomic_DNA"/>
</dbReference>
<dbReference type="Gene3D" id="4.10.240.10">
    <property type="entry name" value="Zn(2)-C6 fungal-type DNA-binding domain"/>
    <property type="match status" value="1"/>
</dbReference>
<dbReference type="SUPFAM" id="SSF57701">
    <property type="entry name" value="Zn2/Cys6 DNA-binding domain"/>
    <property type="match status" value="1"/>
</dbReference>
<evidence type="ECO:0000313" key="4">
    <source>
        <dbReference type="Proteomes" id="UP000799779"/>
    </source>
</evidence>